<evidence type="ECO:0000256" key="5">
    <source>
        <dbReference type="ARBA" id="ARBA00023163"/>
    </source>
</evidence>
<dbReference type="InterPro" id="IPR013325">
    <property type="entry name" value="RNA_pol_sigma_r2"/>
</dbReference>
<comment type="caution">
    <text evidence="8">The sequence shown here is derived from an EMBL/GenBank/DDBJ whole genome shotgun (WGS) entry which is preliminary data.</text>
</comment>
<evidence type="ECO:0000313" key="9">
    <source>
        <dbReference type="Proteomes" id="UP001139031"/>
    </source>
</evidence>
<evidence type="ECO:0000256" key="4">
    <source>
        <dbReference type="ARBA" id="ARBA00023125"/>
    </source>
</evidence>
<accession>A0ABS7TPW7</accession>
<dbReference type="EMBL" id="JAIRAU010000013">
    <property type="protein sequence ID" value="MBZ5710207.1"/>
    <property type="molecule type" value="Genomic_DNA"/>
</dbReference>
<comment type="similarity">
    <text evidence="1">Belongs to the sigma-70 factor family. ECF subfamily.</text>
</comment>
<dbReference type="PANTHER" id="PTHR43133">
    <property type="entry name" value="RNA POLYMERASE ECF-TYPE SIGMA FACTO"/>
    <property type="match status" value="1"/>
</dbReference>
<dbReference type="Proteomes" id="UP001139031">
    <property type="component" value="Unassembled WGS sequence"/>
</dbReference>
<name>A0ABS7TPW7_9BACT</name>
<evidence type="ECO:0000256" key="1">
    <source>
        <dbReference type="ARBA" id="ARBA00010641"/>
    </source>
</evidence>
<evidence type="ECO:0000256" key="3">
    <source>
        <dbReference type="ARBA" id="ARBA00023082"/>
    </source>
</evidence>
<evidence type="ECO:0000256" key="2">
    <source>
        <dbReference type="ARBA" id="ARBA00023015"/>
    </source>
</evidence>
<dbReference type="InterPro" id="IPR007627">
    <property type="entry name" value="RNA_pol_sigma70_r2"/>
</dbReference>
<keyword evidence="4" id="KW-0238">DNA-binding</keyword>
<dbReference type="InterPro" id="IPR013324">
    <property type="entry name" value="RNA_pol_sigma_r3/r4-like"/>
</dbReference>
<dbReference type="CDD" id="cd06171">
    <property type="entry name" value="Sigma70_r4"/>
    <property type="match status" value="1"/>
</dbReference>
<dbReference type="InterPro" id="IPR036388">
    <property type="entry name" value="WH-like_DNA-bd_sf"/>
</dbReference>
<dbReference type="Pfam" id="PF04542">
    <property type="entry name" value="Sigma70_r2"/>
    <property type="match status" value="1"/>
</dbReference>
<dbReference type="InterPro" id="IPR013249">
    <property type="entry name" value="RNA_pol_sigma70_r4_t2"/>
</dbReference>
<dbReference type="Gene3D" id="1.10.10.10">
    <property type="entry name" value="Winged helix-like DNA-binding domain superfamily/Winged helix DNA-binding domain"/>
    <property type="match status" value="1"/>
</dbReference>
<dbReference type="RefSeq" id="WP_224191978.1">
    <property type="nucleotide sequence ID" value="NZ_JAIRAU010000013.1"/>
</dbReference>
<keyword evidence="5" id="KW-0804">Transcription</keyword>
<dbReference type="Pfam" id="PF08281">
    <property type="entry name" value="Sigma70_r4_2"/>
    <property type="match status" value="1"/>
</dbReference>
<evidence type="ECO:0000259" key="7">
    <source>
        <dbReference type="Pfam" id="PF08281"/>
    </source>
</evidence>
<keyword evidence="2" id="KW-0805">Transcription regulation</keyword>
<feature type="domain" description="RNA polymerase sigma factor 70 region 4 type 2" evidence="7">
    <location>
        <begin position="117"/>
        <end position="166"/>
    </location>
</feature>
<keyword evidence="9" id="KW-1185">Reference proteome</keyword>
<feature type="domain" description="RNA polymerase sigma-70 region 2" evidence="6">
    <location>
        <begin position="23"/>
        <end position="84"/>
    </location>
</feature>
<gene>
    <name evidence="8" type="ORF">K7C98_13155</name>
</gene>
<keyword evidence="3" id="KW-0731">Sigma factor</keyword>
<dbReference type="InterPro" id="IPR014284">
    <property type="entry name" value="RNA_pol_sigma-70_dom"/>
</dbReference>
<dbReference type="NCBIfam" id="TIGR02937">
    <property type="entry name" value="sigma70-ECF"/>
    <property type="match status" value="1"/>
</dbReference>
<dbReference type="Gene3D" id="1.10.1740.10">
    <property type="match status" value="1"/>
</dbReference>
<reference evidence="8" key="1">
    <citation type="submission" date="2021-08" db="EMBL/GenBank/DDBJ databases">
        <authorList>
            <person name="Stevens D.C."/>
        </authorList>
    </citation>
    <scope>NUCLEOTIDE SEQUENCE</scope>
    <source>
        <strain evidence="8">DSM 53165</strain>
    </source>
</reference>
<dbReference type="SUPFAM" id="SSF88946">
    <property type="entry name" value="Sigma2 domain of RNA polymerase sigma factors"/>
    <property type="match status" value="1"/>
</dbReference>
<sequence>MLDDHALLTAWQGGDERAGRTLVERHYEAVARFFVTKDRAGAPDLIQQTLVKLVEAAPRIPGDCNVRAYVLGIARHVLYDHFRAAYQVGARLEFGERSVADLQPGPSSVIAREQQTRLLLLALRQIPLESQVLVELYYWEELTAREVADIFEIPEGTVRTRLRRARHLLEQAMTRLAETPDVLTSTLADLDAWALRVRDELRSA</sequence>
<dbReference type="SUPFAM" id="SSF88659">
    <property type="entry name" value="Sigma3 and sigma4 domains of RNA polymerase sigma factors"/>
    <property type="match status" value="1"/>
</dbReference>
<organism evidence="8 9">
    <name type="scientific">Nannocystis pusilla</name>
    <dbReference type="NCBI Taxonomy" id="889268"/>
    <lineage>
        <taxon>Bacteria</taxon>
        <taxon>Pseudomonadati</taxon>
        <taxon>Myxococcota</taxon>
        <taxon>Polyangia</taxon>
        <taxon>Nannocystales</taxon>
        <taxon>Nannocystaceae</taxon>
        <taxon>Nannocystis</taxon>
    </lineage>
</organism>
<proteinExistence type="inferred from homology"/>
<dbReference type="InterPro" id="IPR039425">
    <property type="entry name" value="RNA_pol_sigma-70-like"/>
</dbReference>
<protein>
    <submittedName>
        <fullName evidence="8">Sigma-70 family RNA polymerase sigma factor</fullName>
    </submittedName>
</protein>
<evidence type="ECO:0000259" key="6">
    <source>
        <dbReference type="Pfam" id="PF04542"/>
    </source>
</evidence>
<dbReference type="PANTHER" id="PTHR43133:SF8">
    <property type="entry name" value="RNA POLYMERASE SIGMA FACTOR HI_1459-RELATED"/>
    <property type="match status" value="1"/>
</dbReference>
<evidence type="ECO:0000313" key="8">
    <source>
        <dbReference type="EMBL" id="MBZ5710207.1"/>
    </source>
</evidence>